<dbReference type="Pfam" id="PF17900">
    <property type="entry name" value="Peptidase_M1_N"/>
    <property type="match status" value="1"/>
</dbReference>
<dbReference type="GO" id="GO:0043171">
    <property type="term" value="P:peptide catabolic process"/>
    <property type="evidence" value="ECO:0007669"/>
    <property type="project" value="TreeGrafter"/>
</dbReference>
<dbReference type="GO" id="GO:0008270">
    <property type="term" value="F:zinc ion binding"/>
    <property type="evidence" value="ECO:0007669"/>
    <property type="project" value="UniProtKB-UniRule"/>
</dbReference>
<dbReference type="Gene3D" id="2.60.40.1730">
    <property type="entry name" value="tricorn interacting facor f3 domain"/>
    <property type="match status" value="1"/>
</dbReference>
<dbReference type="GO" id="GO:0098552">
    <property type="term" value="C:side of membrane"/>
    <property type="evidence" value="ECO:0007669"/>
    <property type="project" value="UniProtKB-KW"/>
</dbReference>
<keyword evidence="10" id="KW-0812">Transmembrane</keyword>
<keyword evidence="31" id="KW-1185">Reference proteome</keyword>
<dbReference type="FunFam" id="1.25.50.20:FF:000001">
    <property type="entry name" value="Aminopeptidase"/>
    <property type="match status" value="1"/>
</dbReference>
<dbReference type="GO" id="GO:0004230">
    <property type="term" value="F:glutamyl aminopeptidase activity"/>
    <property type="evidence" value="ECO:0007669"/>
    <property type="project" value="UniProtKB-EC"/>
</dbReference>
<dbReference type="GO" id="GO:0005886">
    <property type="term" value="C:plasma membrane"/>
    <property type="evidence" value="ECO:0007669"/>
    <property type="project" value="UniProtKB-SubCell"/>
</dbReference>
<keyword evidence="15" id="KW-0735">Signal-anchor</keyword>
<keyword evidence="18" id="KW-0472">Membrane</keyword>
<evidence type="ECO:0000256" key="18">
    <source>
        <dbReference type="ARBA" id="ARBA00023136"/>
    </source>
</evidence>
<dbReference type="PANTHER" id="PTHR11533:SF276">
    <property type="entry name" value="GLUTAMYL AMINOPEPTIDASE"/>
    <property type="match status" value="1"/>
</dbReference>
<feature type="active site" description="Proton acceptor" evidence="22">
    <location>
        <position position="404"/>
    </location>
</feature>
<feature type="site" description="Transition state stabilizer" evidence="25">
    <location>
        <position position="489"/>
    </location>
</feature>
<keyword evidence="12 26" id="KW-0378">Hydrolase</keyword>
<evidence type="ECO:0000256" key="4">
    <source>
        <dbReference type="ARBA" id="ARBA00010136"/>
    </source>
</evidence>
<feature type="binding site" evidence="23">
    <location>
        <position position="228"/>
    </location>
    <ligand>
        <name>substrate</name>
    </ligand>
</feature>
<evidence type="ECO:0000256" key="20">
    <source>
        <dbReference type="ARBA" id="ARBA00023180"/>
    </source>
</evidence>
<dbReference type="Gene3D" id="1.25.50.20">
    <property type="match status" value="1"/>
</dbReference>
<evidence type="ECO:0000256" key="25">
    <source>
        <dbReference type="PIRSR" id="PIRSR634016-4"/>
    </source>
</evidence>
<dbReference type="GO" id="GO:0042277">
    <property type="term" value="F:peptide binding"/>
    <property type="evidence" value="ECO:0007669"/>
    <property type="project" value="TreeGrafter"/>
</dbReference>
<evidence type="ECO:0000313" key="31">
    <source>
        <dbReference type="Proteomes" id="UP000291343"/>
    </source>
</evidence>
<comment type="similarity">
    <text evidence="4 26">Belongs to the peptidase M1 family.</text>
</comment>
<dbReference type="PANTHER" id="PTHR11533">
    <property type="entry name" value="PROTEASE M1 ZINC METALLOPROTEASE"/>
    <property type="match status" value="1"/>
</dbReference>
<dbReference type="AlphaFoldDB" id="A0A482X7D5"/>
<comment type="cofactor">
    <cofactor evidence="24 26">
        <name>Zn(2+)</name>
        <dbReference type="ChEBI" id="CHEBI:29105"/>
    </cofactor>
    <text evidence="24 26">Binds 1 zinc ion per subunit.</text>
</comment>
<evidence type="ECO:0000256" key="23">
    <source>
        <dbReference type="PIRSR" id="PIRSR634016-2"/>
    </source>
</evidence>
<evidence type="ECO:0000259" key="29">
    <source>
        <dbReference type="Pfam" id="PF17900"/>
    </source>
</evidence>
<dbReference type="Gene3D" id="1.10.390.10">
    <property type="entry name" value="Neutral Protease Domain 2"/>
    <property type="match status" value="1"/>
</dbReference>
<dbReference type="GO" id="GO:0006508">
    <property type="term" value="P:proteolysis"/>
    <property type="evidence" value="ECO:0007669"/>
    <property type="project" value="UniProtKB-KW"/>
</dbReference>
<keyword evidence="19" id="KW-1015">Disulfide bond</keyword>
<dbReference type="SMR" id="A0A482X7D5"/>
<evidence type="ECO:0000256" key="24">
    <source>
        <dbReference type="PIRSR" id="PIRSR634016-3"/>
    </source>
</evidence>
<dbReference type="FunCoup" id="A0A482X7D5">
    <property type="interactions" value="580"/>
</dbReference>
<dbReference type="SUPFAM" id="SSF55486">
    <property type="entry name" value="Metalloproteases ('zincins'), catalytic domain"/>
    <property type="match status" value="1"/>
</dbReference>
<evidence type="ECO:0000256" key="16">
    <source>
        <dbReference type="ARBA" id="ARBA00022989"/>
    </source>
</evidence>
<dbReference type="InterPro" id="IPR034016">
    <property type="entry name" value="M1_APN-typ"/>
</dbReference>
<sequence>MTFKLYKALMGRVVIDSSRKCLITFAHGTQFTRIGFVTQRFLSGFIGKDCIINEISSRTICLRQITKNNKSMSGNIGRRYYMFEDSKPWETQARLPPEVVPETYDILLNPDLKDGKFSGRIKINLKVLSERKIIVLHANELTVSSTKLVKLENASSDAGVDIPIAKTFNYPANQYFVIISANLIQPGSYVLTLDFSGSLTGKIVGFYRSTYKDVTDGTRKSIATTKFEPTYARSAFPCFDEPSFKAEFIVSLVKPSDSKFIALSNMNVVKEEVDQPTRGSTLVHFAKSVPMSTYLACFIVCDFDKLESVKSEQGFPVSVYGRRGQVDNLKYALDLAVSTINYYIKYFGINYPLPKLDLIAIPDFVSGAMENWGLITFRETSVFFNPEVSSPLNKDRVAMTVTHELAHMWFGNLATMKWWDDLWLNEGFASYIEFKGVNHSHPDWDMDTQFLSDTLHPVLRMDSVVSSHPIVKHVAHPDQITEIFDMISYNKGASVIRMLEDIVGADNFQRGVSDYLRKFSFKNAVTQDLWNSIAQYTTDMDISKIMDTYTRQMGLPVVTITQEGNRLTMSQSRFLADKNSTFDESESDFKYKWEIPLTYVTSNNPSEVKRTWLHLQDNSTSIDLPSGTKWVKFNLRQKGYYRVNYSPKGWEALSDLLLNDHEVLSAADRASLLDDAFSLASAGYLNYKTALNLLKYISKESHFVPLQTISLVLSSLDGHLRDTPVHDKFKKFVQTLLEPLVVDSMWNGSPSETFMERRKRIVLFSLLSKFEIPSAVSFAHNKFTDWLLKNGTKPEVDVRGIIFETAIKNSSKEEWDKLWQIYLKEDDPQESSRLRNTLVASRDSALIERLIELGKDENNVRSQDYIMMLASISHHPVGNKVVWKFVRDHWSYLVNRFTLNDRLLGRLIPAIAANYGSEEKLQELKDFFAANPESGAGAAGRKIALEKTQNNINWLKSHVSELAEAL</sequence>
<name>A0A482X7D5_LAOST</name>
<evidence type="ECO:0000256" key="10">
    <source>
        <dbReference type="ARBA" id="ARBA00022692"/>
    </source>
</evidence>
<feature type="binding site" evidence="23">
    <location>
        <begin position="367"/>
        <end position="371"/>
    </location>
    <ligand>
        <name>substrate</name>
    </ligand>
</feature>
<dbReference type="InterPro" id="IPR045357">
    <property type="entry name" value="Aminopeptidase_N-like_N"/>
</dbReference>
<proteinExistence type="inferred from homology"/>
<evidence type="ECO:0000256" key="22">
    <source>
        <dbReference type="PIRSR" id="PIRSR634016-1"/>
    </source>
</evidence>
<keyword evidence="16" id="KW-1133">Transmembrane helix</keyword>
<dbReference type="GO" id="GO:0005615">
    <property type="term" value="C:extracellular space"/>
    <property type="evidence" value="ECO:0007669"/>
    <property type="project" value="TreeGrafter"/>
</dbReference>
<evidence type="ECO:0000256" key="19">
    <source>
        <dbReference type="ARBA" id="ARBA00023157"/>
    </source>
</evidence>
<evidence type="ECO:0000256" key="9">
    <source>
        <dbReference type="ARBA" id="ARBA00022670"/>
    </source>
</evidence>
<dbReference type="InterPro" id="IPR001930">
    <property type="entry name" value="Peptidase_M1"/>
</dbReference>
<gene>
    <name evidence="30" type="ORF">LSTR_LSTR005271</name>
</gene>
<feature type="binding site" evidence="24">
    <location>
        <position position="407"/>
    </location>
    <ligand>
        <name>Zn(2+)</name>
        <dbReference type="ChEBI" id="CHEBI:29105"/>
        <note>catalytic</note>
    </ligand>
</feature>
<keyword evidence="9 26" id="KW-0645">Protease</keyword>
<evidence type="ECO:0000256" key="11">
    <source>
        <dbReference type="ARBA" id="ARBA00022723"/>
    </source>
</evidence>
<dbReference type="GO" id="GO:0070006">
    <property type="term" value="F:metalloaminopeptidase activity"/>
    <property type="evidence" value="ECO:0007669"/>
    <property type="project" value="TreeGrafter"/>
</dbReference>
<evidence type="ECO:0000259" key="28">
    <source>
        <dbReference type="Pfam" id="PF11838"/>
    </source>
</evidence>
<keyword evidence="6 26" id="KW-0031">Aminopeptidase</keyword>
<keyword evidence="13 24" id="KW-0862">Zinc</keyword>
<evidence type="ECO:0000256" key="13">
    <source>
        <dbReference type="ARBA" id="ARBA00022833"/>
    </source>
</evidence>
<comment type="subunit">
    <text evidence="5">Homodimer; disulfide-linked.</text>
</comment>
<dbReference type="Pfam" id="PF11838">
    <property type="entry name" value="ERAP1_C"/>
    <property type="match status" value="1"/>
</dbReference>
<comment type="caution">
    <text evidence="30">The sequence shown here is derived from an EMBL/GenBank/DDBJ whole genome shotgun (WGS) entry which is preliminary data.</text>
</comment>
<dbReference type="InterPro" id="IPR027268">
    <property type="entry name" value="Peptidase_M4/M1_CTD_sf"/>
</dbReference>
<evidence type="ECO:0000256" key="14">
    <source>
        <dbReference type="ARBA" id="ARBA00022837"/>
    </source>
</evidence>
<dbReference type="Pfam" id="PF01433">
    <property type="entry name" value="Peptidase_M1"/>
    <property type="match status" value="1"/>
</dbReference>
<evidence type="ECO:0000256" key="21">
    <source>
        <dbReference type="ARBA" id="ARBA00023288"/>
    </source>
</evidence>
<feature type="domain" description="ERAP1-like C-terminal" evidence="28">
    <location>
        <begin position="630"/>
        <end position="949"/>
    </location>
</feature>
<evidence type="ECO:0000256" key="5">
    <source>
        <dbReference type="ARBA" id="ARBA00011748"/>
    </source>
</evidence>
<dbReference type="Gene3D" id="2.60.40.1910">
    <property type="match status" value="1"/>
</dbReference>
<dbReference type="PRINTS" id="PR00756">
    <property type="entry name" value="ALADIPTASE"/>
</dbReference>
<protein>
    <recommendedName>
        <fullName evidence="26">Aminopeptidase</fullName>
        <ecNumber evidence="26">3.4.11.-</ecNumber>
    </recommendedName>
</protein>
<dbReference type="FunFam" id="1.10.390.10:FF:000016">
    <property type="entry name" value="Glutamyl aminopeptidase"/>
    <property type="match status" value="1"/>
</dbReference>
<dbReference type="Proteomes" id="UP000291343">
    <property type="component" value="Unassembled WGS sequence"/>
</dbReference>
<feature type="domain" description="Aminopeptidase N-like N-terminal" evidence="29">
    <location>
        <begin position="100"/>
        <end position="295"/>
    </location>
</feature>
<reference evidence="30 31" key="1">
    <citation type="journal article" date="2017" name="Gigascience">
        <title>Genome sequence of the small brown planthopper, Laodelphax striatellus.</title>
        <authorList>
            <person name="Zhu J."/>
            <person name="Jiang F."/>
            <person name="Wang X."/>
            <person name="Yang P."/>
            <person name="Bao Y."/>
            <person name="Zhao W."/>
            <person name="Wang W."/>
            <person name="Lu H."/>
            <person name="Wang Q."/>
            <person name="Cui N."/>
            <person name="Li J."/>
            <person name="Chen X."/>
            <person name="Luo L."/>
            <person name="Yu J."/>
            <person name="Kang L."/>
            <person name="Cui F."/>
        </authorList>
    </citation>
    <scope>NUCLEOTIDE SEQUENCE [LARGE SCALE GENOMIC DNA]</scope>
    <source>
        <strain evidence="30">Lst14</strain>
    </source>
</reference>
<dbReference type="InterPro" id="IPR024571">
    <property type="entry name" value="ERAP1-like_C_dom"/>
</dbReference>
<dbReference type="STRING" id="195883.A0A482X7D5"/>
<evidence type="ECO:0000256" key="7">
    <source>
        <dbReference type="ARBA" id="ARBA00022475"/>
    </source>
</evidence>
<feature type="binding site" evidence="23">
    <location>
        <position position="902"/>
    </location>
    <ligand>
        <name>substrate</name>
    </ligand>
</feature>
<comment type="catalytic activity">
    <reaction evidence="1">
        <text>Release of N-terminal glutamate (and to a lesser extent aspartate) from a peptide.</text>
        <dbReference type="EC" id="3.4.11.7"/>
    </reaction>
</comment>
<evidence type="ECO:0000256" key="1">
    <source>
        <dbReference type="ARBA" id="ARBA00001703"/>
    </source>
</evidence>
<evidence type="ECO:0000256" key="8">
    <source>
        <dbReference type="ARBA" id="ARBA00022622"/>
    </source>
</evidence>
<dbReference type="InterPro" id="IPR050344">
    <property type="entry name" value="Peptidase_M1_aminopeptidases"/>
</dbReference>
<organism evidence="30 31">
    <name type="scientific">Laodelphax striatellus</name>
    <name type="common">Small brown planthopper</name>
    <name type="synonym">Delphax striatella</name>
    <dbReference type="NCBI Taxonomy" id="195883"/>
    <lineage>
        <taxon>Eukaryota</taxon>
        <taxon>Metazoa</taxon>
        <taxon>Ecdysozoa</taxon>
        <taxon>Arthropoda</taxon>
        <taxon>Hexapoda</taxon>
        <taxon>Insecta</taxon>
        <taxon>Pterygota</taxon>
        <taxon>Neoptera</taxon>
        <taxon>Paraneoptera</taxon>
        <taxon>Hemiptera</taxon>
        <taxon>Auchenorrhyncha</taxon>
        <taxon>Fulgoroidea</taxon>
        <taxon>Delphacidae</taxon>
        <taxon>Criomorphinae</taxon>
        <taxon>Laodelphax</taxon>
    </lineage>
</organism>
<dbReference type="OrthoDB" id="510539at2759"/>
<dbReference type="CDD" id="cd09601">
    <property type="entry name" value="M1_APN-Q_like"/>
    <property type="match status" value="1"/>
</dbReference>
<comment type="subcellular location">
    <subcellularLocation>
        <location evidence="3">Cell membrane</location>
        <topology evidence="3">Lipid-anchor</topology>
        <topology evidence="3">GPI-anchor</topology>
    </subcellularLocation>
    <subcellularLocation>
        <location evidence="2">Cell membrane</location>
        <topology evidence="2">Single-pass type II membrane protein</topology>
    </subcellularLocation>
</comment>
<feature type="domain" description="Peptidase M1 membrane alanine aminopeptidase" evidence="27">
    <location>
        <begin position="331"/>
        <end position="549"/>
    </location>
</feature>
<evidence type="ECO:0000256" key="12">
    <source>
        <dbReference type="ARBA" id="ARBA00022801"/>
    </source>
</evidence>
<evidence type="ECO:0000256" key="17">
    <source>
        <dbReference type="ARBA" id="ARBA00023049"/>
    </source>
</evidence>
<keyword evidence="21" id="KW-0449">Lipoprotein</keyword>
<evidence type="ECO:0000256" key="2">
    <source>
        <dbReference type="ARBA" id="ARBA00004401"/>
    </source>
</evidence>
<evidence type="ECO:0000256" key="3">
    <source>
        <dbReference type="ARBA" id="ARBA00004609"/>
    </source>
</evidence>
<feature type="binding site" evidence="24">
    <location>
        <position position="403"/>
    </location>
    <ligand>
        <name>Zn(2+)</name>
        <dbReference type="ChEBI" id="CHEBI:29105"/>
        <note>catalytic</note>
    </ligand>
</feature>
<keyword evidence="8" id="KW-0336">GPI-anchor</keyword>
<keyword evidence="17 26" id="KW-0482">Metalloprotease</keyword>
<evidence type="ECO:0000313" key="30">
    <source>
        <dbReference type="EMBL" id="RZF41809.1"/>
    </source>
</evidence>
<dbReference type="FunFam" id="2.60.40.1730:FF:000012">
    <property type="entry name" value="Aminopeptidase N"/>
    <property type="match status" value="1"/>
</dbReference>
<evidence type="ECO:0000259" key="27">
    <source>
        <dbReference type="Pfam" id="PF01433"/>
    </source>
</evidence>
<dbReference type="InterPro" id="IPR042097">
    <property type="entry name" value="Aminopeptidase_N-like_N_sf"/>
</dbReference>
<dbReference type="SUPFAM" id="SSF63737">
    <property type="entry name" value="Leukotriene A4 hydrolase N-terminal domain"/>
    <property type="match status" value="1"/>
</dbReference>
<dbReference type="InParanoid" id="A0A482X7D5"/>
<dbReference type="EMBL" id="QKKF02016138">
    <property type="protein sequence ID" value="RZF41809.1"/>
    <property type="molecule type" value="Genomic_DNA"/>
</dbReference>
<dbReference type="FunFam" id="2.60.40.1910:FF:000003">
    <property type="entry name" value="Aminopeptidase"/>
    <property type="match status" value="1"/>
</dbReference>
<evidence type="ECO:0000256" key="26">
    <source>
        <dbReference type="RuleBase" id="RU364040"/>
    </source>
</evidence>
<feature type="binding site" evidence="24">
    <location>
        <position position="426"/>
    </location>
    <ligand>
        <name>Zn(2+)</name>
        <dbReference type="ChEBI" id="CHEBI:29105"/>
        <note>catalytic</note>
    </ligand>
</feature>
<keyword evidence="14" id="KW-0106">Calcium</keyword>
<keyword evidence="20" id="KW-0325">Glycoprotein</keyword>
<accession>A0A482X7D5</accession>
<keyword evidence="11 24" id="KW-0479">Metal-binding</keyword>
<dbReference type="InterPro" id="IPR014782">
    <property type="entry name" value="Peptidase_M1_dom"/>
</dbReference>
<dbReference type="GO" id="GO:0005737">
    <property type="term" value="C:cytoplasm"/>
    <property type="evidence" value="ECO:0007669"/>
    <property type="project" value="TreeGrafter"/>
</dbReference>
<evidence type="ECO:0000256" key="15">
    <source>
        <dbReference type="ARBA" id="ARBA00022968"/>
    </source>
</evidence>
<evidence type="ECO:0000256" key="6">
    <source>
        <dbReference type="ARBA" id="ARBA00022438"/>
    </source>
</evidence>
<keyword evidence="7" id="KW-1003">Cell membrane</keyword>
<dbReference type="EC" id="3.4.11.-" evidence="26"/>